<comment type="caution">
    <text evidence="13">The sequence shown here is derived from an EMBL/GenBank/DDBJ whole genome shotgun (WGS) entry which is preliminary data.</text>
</comment>
<dbReference type="EMBL" id="JARBDR010000214">
    <property type="protein sequence ID" value="KAJ8318826.1"/>
    <property type="molecule type" value="Genomic_DNA"/>
</dbReference>
<dbReference type="Gene3D" id="3.90.550.50">
    <property type="match status" value="1"/>
</dbReference>
<protein>
    <recommendedName>
        <fullName evidence="4">N-acetylgalactosaminide beta-1,3-galactosyltransferase</fullName>
        <ecNumber evidence="4">2.4.1.122</ecNumber>
    </recommendedName>
</protein>
<comment type="subcellular location">
    <subcellularLocation>
        <location evidence="1">Membrane</location>
        <topology evidence="1">Single-pass type II membrane protein</topology>
    </subcellularLocation>
</comment>
<evidence type="ECO:0000313" key="13">
    <source>
        <dbReference type="EMBL" id="KAJ8318826.1"/>
    </source>
</evidence>
<evidence type="ECO:0000256" key="11">
    <source>
        <dbReference type="ARBA" id="ARBA00023136"/>
    </source>
</evidence>
<sequence length="242" mass="27794">MNDTIARKFYKKVRVLCWIMTGPKNLDTKATAIKLTWAKRCNKFIFFSSVTNKTFPTVGLNVSEGRQHLTAKTVQAFLYCYVHYGKHFDWFVKADDDTYIIAENLRYFLSFQNPNEQIYFGFKFRTHVKQGYFSGGAGYVLSKKALQKFASVGLRNPFICRQDGGAEDAEVGKCMAKLQIIAGDSLDGFGCCSQYTISFHYVNPSDMYLLDFLLYHIRPHGLHSSEKVQAAFKHYRDLSEIE</sequence>
<comment type="pathway">
    <text evidence="2">Protein modification; protein glycosylation.</text>
</comment>
<evidence type="ECO:0000256" key="2">
    <source>
        <dbReference type="ARBA" id="ARBA00004922"/>
    </source>
</evidence>
<evidence type="ECO:0000256" key="3">
    <source>
        <dbReference type="ARBA" id="ARBA00006462"/>
    </source>
</evidence>
<keyword evidence="7" id="KW-0812">Transmembrane</keyword>
<evidence type="ECO:0000256" key="8">
    <source>
        <dbReference type="ARBA" id="ARBA00022741"/>
    </source>
</evidence>
<evidence type="ECO:0000256" key="7">
    <source>
        <dbReference type="ARBA" id="ARBA00022692"/>
    </source>
</evidence>
<dbReference type="InterPro" id="IPR026050">
    <property type="entry name" value="C1GALT1/C1GALT1_chp1"/>
</dbReference>
<evidence type="ECO:0000256" key="6">
    <source>
        <dbReference type="ARBA" id="ARBA00022679"/>
    </source>
</evidence>
<proteinExistence type="inferred from homology"/>
<keyword evidence="9" id="KW-0735">Signal-anchor</keyword>
<dbReference type="PANTHER" id="PTHR23033">
    <property type="entry name" value="BETA1,3-GALACTOSYLTRANSFERASE"/>
    <property type="match status" value="1"/>
</dbReference>
<dbReference type="Proteomes" id="UP001217089">
    <property type="component" value="Unassembled WGS sequence"/>
</dbReference>
<keyword evidence="5" id="KW-0328">Glycosyltransferase</keyword>
<evidence type="ECO:0000256" key="1">
    <source>
        <dbReference type="ARBA" id="ARBA00004606"/>
    </source>
</evidence>
<comment type="similarity">
    <text evidence="3">Belongs to the glycosyltransferase 31 family. Beta3-Gal-T subfamily.</text>
</comment>
<keyword evidence="6" id="KW-0808">Transferase</keyword>
<keyword evidence="11" id="KW-0472">Membrane</keyword>
<evidence type="ECO:0000256" key="5">
    <source>
        <dbReference type="ARBA" id="ARBA00022676"/>
    </source>
</evidence>
<feature type="non-terminal residue" evidence="13">
    <location>
        <position position="242"/>
    </location>
</feature>
<evidence type="ECO:0000259" key="12">
    <source>
        <dbReference type="Pfam" id="PF02434"/>
    </source>
</evidence>
<keyword evidence="8" id="KW-0547">Nucleotide-binding</keyword>
<dbReference type="Pfam" id="PF02434">
    <property type="entry name" value="Fringe"/>
    <property type="match status" value="1"/>
</dbReference>
<evidence type="ECO:0000256" key="9">
    <source>
        <dbReference type="ARBA" id="ARBA00022968"/>
    </source>
</evidence>
<dbReference type="EC" id="2.4.1.122" evidence="4"/>
<evidence type="ECO:0000256" key="10">
    <source>
        <dbReference type="ARBA" id="ARBA00022989"/>
    </source>
</evidence>
<dbReference type="PANTHER" id="PTHR23033:SF14">
    <property type="entry name" value="GLYCOPROTEIN-N-ACETYLGALACTOSAMINE 3-BETA-GALACTOSYLTRANSFERASE 1-RELATED"/>
    <property type="match status" value="1"/>
</dbReference>
<name>A0ABQ9FQ43_TEGGR</name>
<reference evidence="13 14" key="1">
    <citation type="submission" date="2022-12" db="EMBL/GenBank/DDBJ databases">
        <title>Chromosome-level genome of Tegillarca granosa.</title>
        <authorList>
            <person name="Kim J."/>
        </authorList>
    </citation>
    <scope>NUCLEOTIDE SEQUENCE [LARGE SCALE GENOMIC DNA]</scope>
    <source>
        <strain evidence="13">Teg-2019</strain>
        <tissue evidence="13">Adductor muscle</tissue>
    </source>
</reference>
<evidence type="ECO:0000256" key="4">
    <source>
        <dbReference type="ARBA" id="ARBA00012557"/>
    </source>
</evidence>
<keyword evidence="14" id="KW-1185">Reference proteome</keyword>
<organism evidence="13 14">
    <name type="scientific">Tegillarca granosa</name>
    <name type="common">Malaysian cockle</name>
    <name type="synonym">Anadara granosa</name>
    <dbReference type="NCBI Taxonomy" id="220873"/>
    <lineage>
        <taxon>Eukaryota</taxon>
        <taxon>Metazoa</taxon>
        <taxon>Spiralia</taxon>
        <taxon>Lophotrochozoa</taxon>
        <taxon>Mollusca</taxon>
        <taxon>Bivalvia</taxon>
        <taxon>Autobranchia</taxon>
        <taxon>Pteriomorphia</taxon>
        <taxon>Arcoida</taxon>
        <taxon>Arcoidea</taxon>
        <taxon>Arcidae</taxon>
        <taxon>Tegillarca</taxon>
    </lineage>
</organism>
<accession>A0ABQ9FQ43</accession>
<feature type="domain" description="Fringe-like glycosyltransferase" evidence="12">
    <location>
        <begin position="20"/>
        <end position="179"/>
    </location>
</feature>
<dbReference type="InterPro" id="IPR003378">
    <property type="entry name" value="Fringe-like_glycosylTrfase"/>
</dbReference>
<gene>
    <name evidence="13" type="ORF">KUTeg_003917</name>
</gene>
<evidence type="ECO:0000313" key="14">
    <source>
        <dbReference type="Proteomes" id="UP001217089"/>
    </source>
</evidence>
<keyword evidence="10" id="KW-1133">Transmembrane helix</keyword>